<organism evidence="2 3">
    <name type="scientific">Dyadobacter frigoris</name>
    <dbReference type="NCBI Taxonomy" id="2576211"/>
    <lineage>
        <taxon>Bacteria</taxon>
        <taxon>Pseudomonadati</taxon>
        <taxon>Bacteroidota</taxon>
        <taxon>Cytophagia</taxon>
        <taxon>Cytophagales</taxon>
        <taxon>Spirosomataceae</taxon>
        <taxon>Dyadobacter</taxon>
    </lineage>
</organism>
<evidence type="ECO:0000313" key="3">
    <source>
        <dbReference type="Proteomes" id="UP000304900"/>
    </source>
</evidence>
<keyword evidence="1" id="KW-0732">Signal</keyword>
<evidence type="ECO:0000256" key="1">
    <source>
        <dbReference type="SAM" id="SignalP"/>
    </source>
</evidence>
<protein>
    <submittedName>
        <fullName evidence="2">Uncharacterized protein</fullName>
    </submittedName>
</protein>
<dbReference type="OrthoDB" id="963444at2"/>
<name>A0A4U6D1C7_9BACT</name>
<reference evidence="2 3" key="1">
    <citation type="submission" date="2019-05" db="EMBL/GenBank/DDBJ databases">
        <title>Dyadobacter AR-3-8 sp. nov., isolated from arctic soil.</title>
        <authorList>
            <person name="Chaudhary D.K."/>
        </authorList>
    </citation>
    <scope>NUCLEOTIDE SEQUENCE [LARGE SCALE GENOMIC DNA]</scope>
    <source>
        <strain evidence="2 3">AR-3-8</strain>
    </source>
</reference>
<comment type="caution">
    <text evidence="2">The sequence shown here is derived from an EMBL/GenBank/DDBJ whole genome shotgun (WGS) entry which is preliminary data.</text>
</comment>
<feature type="chain" id="PRO_5020650387" evidence="1">
    <location>
        <begin position="30"/>
        <end position="249"/>
    </location>
</feature>
<dbReference type="Proteomes" id="UP000304900">
    <property type="component" value="Unassembled WGS sequence"/>
</dbReference>
<dbReference type="EMBL" id="SZVO01000008">
    <property type="protein sequence ID" value="TKT91019.1"/>
    <property type="molecule type" value="Genomic_DNA"/>
</dbReference>
<dbReference type="RefSeq" id="WP_137341562.1">
    <property type="nucleotide sequence ID" value="NZ_BSQH01000020.1"/>
</dbReference>
<dbReference type="AlphaFoldDB" id="A0A4U6D1C7"/>
<evidence type="ECO:0000313" key="2">
    <source>
        <dbReference type="EMBL" id="TKT91019.1"/>
    </source>
</evidence>
<proteinExistence type="predicted"/>
<accession>A0A4U6D1C7</accession>
<keyword evidence="3" id="KW-1185">Reference proteome</keyword>
<gene>
    <name evidence="2" type="ORF">FDK13_18875</name>
</gene>
<feature type="signal peptide" evidence="1">
    <location>
        <begin position="1"/>
        <end position="29"/>
    </location>
</feature>
<sequence>MNTKQCSLRITSAVIFLFTLLSGSSAVLAQVKIGTNPTTINAANNLEVEASTAGRSVSVDKTTGKVKIADGSQAINYVLTSDANGVATWQKVGTSNITPLPKGKMAGALTTWLVPGVETDVAFSSLPISEGGVVKVGNGIQVPIAGNYLIHSASVITSRTGNPGVTSCNGSSTSNSYTLLLVNGSGITAANDKVTQRWDQNSTLHITTLLYLNANDVITLKTRNNIYNDSDGACGTYLSSGDISVIYQP</sequence>